<keyword evidence="3" id="KW-1185">Reference proteome</keyword>
<dbReference type="Proteomes" id="UP000294546">
    <property type="component" value="Unassembled WGS sequence"/>
</dbReference>
<dbReference type="PROSITE" id="PS51257">
    <property type="entry name" value="PROKAR_LIPOPROTEIN"/>
    <property type="match status" value="1"/>
</dbReference>
<evidence type="ECO:0000259" key="1">
    <source>
        <dbReference type="Pfam" id="PF14302"/>
    </source>
</evidence>
<protein>
    <submittedName>
        <fullName evidence="2">Uncharacterized protein DUF4377</fullName>
    </submittedName>
</protein>
<feature type="domain" description="DUF4377" evidence="1">
    <location>
        <begin position="35"/>
        <end position="102"/>
    </location>
</feature>
<organism evidence="2 3">
    <name type="scientific">Marinobacterium mangrovicola</name>
    <dbReference type="NCBI Taxonomy" id="1476959"/>
    <lineage>
        <taxon>Bacteria</taxon>
        <taxon>Pseudomonadati</taxon>
        <taxon>Pseudomonadota</taxon>
        <taxon>Gammaproteobacteria</taxon>
        <taxon>Oceanospirillales</taxon>
        <taxon>Oceanospirillaceae</taxon>
        <taxon>Marinobacterium</taxon>
    </lineage>
</organism>
<dbReference type="Pfam" id="PF14302">
    <property type="entry name" value="DUF4377"/>
    <property type="match status" value="1"/>
</dbReference>
<dbReference type="InterPro" id="IPR025485">
    <property type="entry name" value="DUF4377"/>
</dbReference>
<evidence type="ECO:0000313" key="2">
    <source>
        <dbReference type="EMBL" id="TCK07607.1"/>
    </source>
</evidence>
<dbReference type="EMBL" id="SMFU01000008">
    <property type="protein sequence ID" value="TCK07607.1"/>
    <property type="molecule type" value="Genomic_DNA"/>
</dbReference>
<reference evidence="2 3" key="1">
    <citation type="submission" date="2019-03" db="EMBL/GenBank/DDBJ databases">
        <title>Genomic Encyclopedia of Archaeal and Bacterial Type Strains, Phase II (KMG-II): from individual species to whole genera.</title>
        <authorList>
            <person name="Goeker M."/>
        </authorList>
    </citation>
    <scope>NUCLEOTIDE SEQUENCE [LARGE SCALE GENOMIC DNA]</scope>
    <source>
        <strain evidence="2 3">DSM 27697</strain>
    </source>
</reference>
<dbReference type="OrthoDB" id="7871744at2"/>
<evidence type="ECO:0000313" key="3">
    <source>
        <dbReference type="Proteomes" id="UP000294546"/>
    </source>
</evidence>
<proteinExistence type="predicted"/>
<sequence>MKMHLALAGAILLAGCTNTVETIDGAATQEMEFSVGPERVDCIGVGPMKCLVVNGSMFYDKIQGFEYEEGYQYRLKVARSERENPPADASRYEYQLIEITSKLQVMP</sequence>
<gene>
    <name evidence="2" type="ORF">CLV83_2478</name>
</gene>
<dbReference type="AlphaFoldDB" id="A0A4R1GGK2"/>
<comment type="caution">
    <text evidence="2">The sequence shown here is derived from an EMBL/GenBank/DDBJ whole genome shotgun (WGS) entry which is preliminary data.</text>
</comment>
<dbReference type="RefSeq" id="WP_132292747.1">
    <property type="nucleotide sequence ID" value="NZ_SMFU01000008.1"/>
</dbReference>
<name>A0A4R1GGK2_9GAMM</name>
<accession>A0A4R1GGK2</accession>